<dbReference type="AlphaFoldDB" id="A0A4C1UHF1"/>
<gene>
    <name evidence="1" type="ORF">EVAR_12219_1</name>
</gene>
<name>A0A4C1UHF1_EUMVA</name>
<reference evidence="1 2" key="1">
    <citation type="journal article" date="2019" name="Commun. Biol.">
        <title>The bagworm genome reveals a unique fibroin gene that provides high tensile strength.</title>
        <authorList>
            <person name="Kono N."/>
            <person name="Nakamura H."/>
            <person name="Ohtoshi R."/>
            <person name="Tomita M."/>
            <person name="Numata K."/>
            <person name="Arakawa K."/>
        </authorList>
    </citation>
    <scope>NUCLEOTIDE SEQUENCE [LARGE SCALE GENOMIC DNA]</scope>
</reference>
<proteinExistence type="predicted"/>
<comment type="caution">
    <text evidence="1">The sequence shown here is derived from an EMBL/GenBank/DDBJ whole genome shotgun (WGS) entry which is preliminary data.</text>
</comment>
<evidence type="ECO:0000313" key="1">
    <source>
        <dbReference type="EMBL" id="GBP25739.1"/>
    </source>
</evidence>
<accession>A0A4C1UHF1</accession>
<dbReference type="EMBL" id="BGZK01000171">
    <property type="protein sequence ID" value="GBP25739.1"/>
    <property type="molecule type" value="Genomic_DNA"/>
</dbReference>
<sequence>MRKCVISQSTYTDRGARTLVELGLGGVAGASESRHQYGDSVRDQRSNLSWRASIPNLVIAWNCRQQFQTDIAIDQLVLD</sequence>
<protein>
    <submittedName>
        <fullName evidence="1">Uncharacterized protein</fullName>
    </submittedName>
</protein>
<organism evidence="1 2">
    <name type="scientific">Eumeta variegata</name>
    <name type="common">Bagworm moth</name>
    <name type="synonym">Eumeta japonica</name>
    <dbReference type="NCBI Taxonomy" id="151549"/>
    <lineage>
        <taxon>Eukaryota</taxon>
        <taxon>Metazoa</taxon>
        <taxon>Ecdysozoa</taxon>
        <taxon>Arthropoda</taxon>
        <taxon>Hexapoda</taxon>
        <taxon>Insecta</taxon>
        <taxon>Pterygota</taxon>
        <taxon>Neoptera</taxon>
        <taxon>Endopterygota</taxon>
        <taxon>Lepidoptera</taxon>
        <taxon>Glossata</taxon>
        <taxon>Ditrysia</taxon>
        <taxon>Tineoidea</taxon>
        <taxon>Psychidae</taxon>
        <taxon>Oiketicinae</taxon>
        <taxon>Eumeta</taxon>
    </lineage>
</organism>
<evidence type="ECO:0000313" key="2">
    <source>
        <dbReference type="Proteomes" id="UP000299102"/>
    </source>
</evidence>
<dbReference type="Proteomes" id="UP000299102">
    <property type="component" value="Unassembled WGS sequence"/>
</dbReference>
<keyword evidence="2" id="KW-1185">Reference proteome</keyword>